<evidence type="ECO:0000313" key="2">
    <source>
        <dbReference type="EMBL" id="GEU63896.1"/>
    </source>
</evidence>
<gene>
    <name evidence="2" type="ORF">Tci_035874</name>
</gene>
<accession>A0A6L2LPZ5</accession>
<evidence type="ECO:0000256" key="1">
    <source>
        <dbReference type="SAM" id="MobiDB-lite"/>
    </source>
</evidence>
<dbReference type="AlphaFoldDB" id="A0A6L2LPZ5"/>
<proteinExistence type="predicted"/>
<organism evidence="2">
    <name type="scientific">Tanacetum cinerariifolium</name>
    <name type="common">Dalmatian daisy</name>
    <name type="synonym">Chrysanthemum cinerariifolium</name>
    <dbReference type="NCBI Taxonomy" id="118510"/>
    <lineage>
        <taxon>Eukaryota</taxon>
        <taxon>Viridiplantae</taxon>
        <taxon>Streptophyta</taxon>
        <taxon>Embryophyta</taxon>
        <taxon>Tracheophyta</taxon>
        <taxon>Spermatophyta</taxon>
        <taxon>Magnoliopsida</taxon>
        <taxon>eudicotyledons</taxon>
        <taxon>Gunneridae</taxon>
        <taxon>Pentapetalae</taxon>
        <taxon>asterids</taxon>
        <taxon>campanulids</taxon>
        <taxon>Asterales</taxon>
        <taxon>Asteraceae</taxon>
        <taxon>Asteroideae</taxon>
        <taxon>Anthemideae</taxon>
        <taxon>Anthemidinae</taxon>
        <taxon>Tanacetum</taxon>
    </lineage>
</organism>
<comment type="caution">
    <text evidence="2">The sequence shown here is derived from an EMBL/GenBank/DDBJ whole genome shotgun (WGS) entry which is preliminary data.</text>
</comment>
<sequence>MGLFLDNSEVFELVRRCDYFELVRRLWLGLDQIFQHSFKVFFDLHLTLLMAKKDMHTYVSRLNYTELETLITTYDIPLDLRPHLPDPNIRMINLPDGDTTIGSSSRSEQGQVREEPHGLDASILGRVADRTTSPAPAGTAIPHASLEEIAINLPDHKVVVKADHAAKRKASTGPEISTNAAKKTRSSKNVSRAGFRGLVAGDEVEQTDDGTLDDDDQHDSLEFAMEDIGNLSDVSQGEHINVIPLKTFDPSLRLDVNYPLILLLDKEVEAHVELSRGMRRAIRASFHVSHGVSENASSPAQEGVPALDTQPLDADAGADEIASDGNVNPYCEARVSNIARDVLERDLFSFVLGPYYIPYTYDEGPGSDSPPYTRDDWEEIHGVSLGLRKKELYKDPKVCSPALDRFPTPAETHRLRELSLVELSDRMSVLKCQLITYGSMLNDRYDHSLRDVERLSKQCTQQTQTIKKQSVELRQQNKFVIRANDESNFAPLVQKFLKSGEFNRAFTGVLNTTISVGVECGLRMDQIDEEFRGLSQKVVGFILNAKEKFDRVIATFPDTTFPFLEKVSQHFQSSLQDIARLELDIVTSSHQTSSATASLRANTHIQYSTSSSGTFGHTSTLEHLKKRRCLLKKEVLQLPRPALDCNYFILFM</sequence>
<dbReference type="EMBL" id="BKCJ010004930">
    <property type="protein sequence ID" value="GEU63896.1"/>
    <property type="molecule type" value="Genomic_DNA"/>
</dbReference>
<protein>
    <submittedName>
        <fullName evidence="2">Uncharacterized protein</fullName>
    </submittedName>
</protein>
<reference evidence="2" key="1">
    <citation type="journal article" date="2019" name="Sci. Rep.">
        <title>Draft genome of Tanacetum cinerariifolium, the natural source of mosquito coil.</title>
        <authorList>
            <person name="Yamashiro T."/>
            <person name="Shiraishi A."/>
            <person name="Satake H."/>
            <person name="Nakayama K."/>
        </authorList>
    </citation>
    <scope>NUCLEOTIDE SEQUENCE</scope>
</reference>
<name>A0A6L2LPZ5_TANCI</name>
<feature type="region of interest" description="Disordered" evidence="1">
    <location>
        <begin position="165"/>
        <end position="188"/>
    </location>
</feature>